<gene>
    <name evidence="2" type="ORF">TWF696_009763</name>
</gene>
<accession>A0AAV9UGJ7</accession>
<dbReference type="PANTHER" id="PTHR21310:SF55">
    <property type="entry name" value="AMINOGLYCOSIDE PHOSPHOTRANSFERASE DOMAIN-CONTAINING PROTEIN"/>
    <property type="match status" value="1"/>
</dbReference>
<evidence type="ECO:0000313" key="2">
    <source>
        <dbReference type="EMBL" id="KAK6338965.1"/>
    </source>
</evidence>
<protein>
    <recommendedName>
        <fullName evidence="1">Aminoglycoside phosphotransferase domain-containing protein</fullName>
    </recommendedName>
</protein>
<dbReference type="AlphaFoldDB" id="A0AAV9UGJ7"/>
<keyword evidence="3" id="KW-1185">Reference proteome</keyword>
<sequence length="291" mass="33476">MTPKELSSDDSWSDDEDYYSKEKLGIPENAINLTPRPTTCHVYYLPDKDMVLKVGRFVRRQEAETLKFLKSRTSVPVPEVYDCYKKNGVTYIYMSKVEGKTLGSVWAELSEETMAKVASQLRRYIHEWQSLTSDFYGTVIHGPCEEAFFTHNSMRSPDKINPKYGPYSSREEYNAGLLEALANSRPIGIRDKRQELAEEKIRALEGEQKVFSHGDLHMDNIMVNDSIDITGIIDWDTACFSIPEREFFEMRNRAITPSWIKAIESIFSDDEKENYDTLDAINAELVLYSGI</sequence>
<dbReference type="CDD" id="cd05120">
    <property type="entry name" value="APH_ChoK_like"/>
    <property type="match status" value="1"/>
</dbReference>
<dbReference type="Pfam" id="PF01636">
    <property type="entry name" value="APH"/>
    <property type="match status" value="1"/>
</dbReference>
<dbReference type="Gene3D" id="3.90.1200.10">
    <property type="match status" value="1"/>
</dbReference>
<feature type="domain" description="Aminoglycoside phosphotransferase" evidence="1">
    <location>
        <begin position="48"/>
        <end position="275"/>
    </location>
</feature>
<dbReference type="Gene3D" id="3.30.200.150">
    <property type="match status" value="1"/>
</dbReference>
<evidence type="ECO:0000313" key="3">
    <source>
        <dbReference type="Proteomes" id="UP001375240"/>
    </source>
</evidence>
<comment type="caution">
    <text evidence="2">The sequence shown here is derived from an EMBL/GenBank/DDBJ whole genome shotgun (WGS) entry which is preliminary data.</text>
</comment>
<dbReference type="SUPFAM" id="SSF56112">
    <property type="entry name" value="Protein kinase-like (PK-like)"/>
    <property type="match status" value="1"/>
</dbReference>
<dbReference type="Proteomes" id="UP001375240">
    <property type="component" value="Unassembled WGS sequence"/>
</dbReference>
<dbReference type="InterPro" id="IPR002575">
    <property type="entry name" value="Aminoglycoside_PTrfase"/>
</dbReference>
<name>A0AAV9UGJ7_9PEZI</name>
<dbReference type="InterPro" id="IPR011009">
    <property type="entry name" value="Kinase-like_dom_sf"/>
</dbReference>
<dbReference type="InterPro" id="IPR051678">
    <property type="entry name" value="AGP_Transferase"/>
</dbReference>
<reference evidence="2 3" key="1">
    <citation type="submission" date="2019-10" db="EMBL/GenBank/DDBJ databases">
        <authorList>
            <person name="Palmer J.M."/>
        </authorList>
    </citation>
    <scope>NUCLEOTIDE SEQUENCE [LARGE SCALE GENOMIC DNA]</scope>
    <source>
        <strain evidence="2 3">TWF696</strain>
    </source>
</reference>
<organism evidence="2 3">
    <name type="scientific">Orbilia brochopaga</name>
    <dbReference type="NCBI Taxonomy" id="3140254"/>
    <lineage>
        <taxon>Eukaryota</taxon>
        <taxon>Fungi</taxon>
        <taxon>Dikarya</taxon>
        <taxon>Ascomycota</taxon>
        <taxon>Pezizomycotina</taxon>
        <taxon>Orbiliomycetes</taxon>
        <taxon>Orbiliales</taxon>
        <taxon>Orbiliaceae</taxon>
        <taxon>Orbilia</taxon>
    </lineage>
</organism>
<evidence type="ECO:0000259" key="1">
    <source>
        <dbReference type="Pfam" id="PF01636"/>
    </source>
</evidence>
<dbReference type="EMBL" id="JAVHNQ010000009">
    <property type="protein sequence ID" value="KAK6338965.1"/>
    <property type="molecule type" value="Genomic_DNA"/>
</dbReference>
<proteinExistence type="predicted"/>
<dbReference type="PANTHER" id="PTHR21310">
    <property type="entry name" value="AMINOGLYCOSIDE PHOSPHOTRANSFERASE-RELATED-RELATED"/>
    <property type="match status" value="1"/>
</dbReference>